<dbReference type="InterPro" id="IPR028889">
    <property type="entry name" value="USP"/>
</dbReference>
<dbReference type="GO" id="GO:0006508">
    <property type="term" value="P:proteolysis"/>
    <property type="evidence" value="ECO:0007669"/>
    <property type="project" value="UniProtKB-KW"/>
</dbReference>
<dbReference type="AlphaFoldDB" id="A0A814L417"/>
<dbReference type="PANTHER" id="PTHR21646">
    <property type="entry name" value="UBIQUITIN CARBOXYL-TERMINAL HYDROLASE"/>
    <property type="match status" value="1"/>
</dbReference>
<keyword evidence="6" id="KW-1185">Reference proteome</keyword>
<dbReference type="SUPFAM" id="SSF54001">
    <property type="entry name" value="Cysteine proteinases"/>
    <property type="match status" value="1"/>
</dbReference>
<evidence type="ECO:0000256" key="1">
    <source>
        <dbReference type="ARBA" id="ARBA00000707"/>
    </source>
</evidence>
<feature type="domain" description="USP" evidence="3">
    <location>
        <begin position="285"/>
        <end position="593"/>
    </location>
</feature>
<gene>
    <name evidence="5" type="ORF">EDS130_LOCUS30672</name>
    <name evidence="4" type="ORF">XAT740_LOCUS16213</name>
</gene>
<evidence type="ECO:0000313" key="4">
    <source>
        <dbReference type="EMBL" id="CAF1059622.1"/>
    </source>
</evidence>
<dbReference type="Gene3D" id="3.90.70.10">
    <property type="entry name" value="Cysteine proteinases"/>
    <property type="match status" value="1"/>
</dbReference>
<dbReference type="EMBL" id="CAJNOJ010000217">
    <property type="protein sequence ID" value="CAF1302228.1"/>
    <property type="molecule type" value="Genomic_DNA"/>
</dbReference>
<dbReference type="PROSITE" id="PS50235">
    <property type="entry name" value="USP_3"/>
    <property type="match status" value="1"/>
</dbReference>
<dbReference type="EMBL" id="CAJNOR010001028">
    <property type="protein sequence ID" value="CAF1059622.1"/>
    <property type="molecule type" value="Genomic_DNA"/>
</dbReference>
<dbReference type="PROSITE" id="PS00972">
    <property type="entry name" value="USP_1"/>
    <property type="match status" value="1"/>
</dbReference>
<evidence type="ECO:0000313" key="5">
    <source>
        <dbReference type="EMBL" id="CAF1302228.1"/>
    </source>
</evidence>
<keyword evidence="2" id="KW-0833">Ubl conjugation pathway</keyword>
<dbReference type="Proteomes" id="UP000663828">
    <property type="component" value="Unassembled WGS sequence"/>
</dbReference>
<dbReference type="InterPro" id="IPR018200">
    <property type="entry name" value="USP_CS"/>
</dbReference>
<dbReference type="Proteomes" id="UP000663852">
    <property type="component" value="Unassembled WGS sequence"/>
</dbReference>
<dbReference type="InterPro" id="IPR001394">
    <property type="entry name" value="Peptidase_C19_UCH"/>
</dbReference>
<dbReference type="Pfam" id="PF00443">
    <property type="entry name" value="UCH"/>
    <property type="match status" value="1"/>
</dbReference>
<keyword evidence="2" id="KW-0788">Thiol protease</keyword>
<sequence length="603" mass="69159">MPHRQLEQLATHRCLFYDSGDPCFVDSRWSESGLAVYYIKHGLPHLYAHICDMKRQKFMPDDAFVCRKHIQRLEAQYQRINRSISLPAQGPVKIERHRRPQSSLAGRSIEIERTSENANHWDQRSSSSDAASRSLHQKDIIYTWPRYSTTHLKIIRVDKYHETIGELKKRIIETWSLNDVKLEQLALYGFDQNSGRDHSLEGVPDNTCLRILWKEPDPYVYFDVKRKPNAHNKLDIASKPPESNANDLAKMHVVDPTSFPGKPAKKLSQSSNVTSSYHEIPPGLCGLDNSGNTCYMNSALQCLSNIQPLTDFFIHEETYKFVNSNNPAGTGGRVALAYSSLIQEMWSAKLDKCTPTMLKEAIDRYTTQFTAYEQHDSQEFMGFILDALHEDLLSSQTRSSPISRLFQGQLESSVRCWKCDTVVQTVSAFNFLSMPITSSKSRTNLSECMEEFLKPETIGKHGKWYCNNCRQQTDARRYMKIKSLPPVLILQLRRFDTFPGRQINNKKIRTSVDYPVENLSPHDLAADLSSTARYDLVAVSIHRGATLQSGHYLTIAMNHTNKLWYEFDDSLVTSANPEDIRNQDAYILCYVRKELTRIPLKTS</sequence>
<evidence type="ECO:0000259" key="3">
    <source>
        <dbReference type="PROSITE" id="PS50235"/>
    </source>
</evidence>
<proteinExistence type="inferred from homology"/>
<keyword evidence="2" id="KW-0645">Protease</keyword>
<evidence type="ECO:0000313" key="6">
    <source>
        <dbReference type="Proteomes" id="UP000663828"/>
    </source>
</evidence>
<dbReference type="EC" id="3.4.19.12" evidence="2"/>
<dbReference type="PROSITE" id="PS00973">
    <property type="entry name" value="USP_2"/>
    <property type="match status" value="1"/>
</dbReference>
<dbReference type="CDD" id="cd02674">
    <property type="entry name" value="Peptidase_C19R"/>
    <property type="match status" value="1"/>
</dbReference>
<keyword evidence="2" id="KW-0378">Hydrolase</keyword>
<organism evidence="4 6">
    <name type="scientific">Adineta ricciae</name>
    <name type="common">Rotifer</name>
    <dbReference type="NCBI Taxonomy" id="249248"/>
    <lineage>
        <taxon>Eukaryota</taxon>
        <taxon>Metazoa</taxon>
        <taxon>Spiralia</taxon>
        <taxon>Gnathifera</taxon>
        <taxon>Rotifera</taxon>
        <taxon>Eurotatoria</taxon>
        <taxon>Bdelloidea</taxon>
        <taxon>Adinetida</taxon>
        <taxon>Adinetidae</taxon>
        <taxon>Adineta</taxon>
    </lineage>
</organism>
<name>A0A814L417_ADIRI</name>
<dbReference type="GO" id="GO:0016579">
    <property type="term" value="P:protein deubiquitination"/>
    <property type="evidence" value="ECO:0007669"/>
    <property type="project" value="InterPro"/>
</dbReference>
<evidence type="ECO:0000256" key="2">
    <source>
        <dbReference type="RuleBase" id="RU366025"/>
    </source>
</evidence>
<dbReference type="GO" id="GO:0004843">
    <property type="term" value="F:cysteine-type deubiquitinase activity"/>
    <property type="evidence" value="ECO:0007669"/>
    <property type="project" value="UniProtKB-UniRule"/>
</dbReference>
<comment type="similarity">
    <text evidence="2">Belongs to the peptidase C19 family.</text>
</comment>
<reference evidence="4" key="1">
    <citation type="submission" date="2021-02" db="EMBL/GenBank/DDBJ databases">
        <authorList>
            <person name="Nowell W R."/>
        </authorList>
    </citation>
    <scope>NUCLEOTIDE SEQUENCE</scope>
</reference>
<protein>
    <recommendedName>
        <fullName evidence="2">Ubiquitin carboxyl-terminal hydrolase</fullName>
        <ecNumber evidence="2">3.4.19.12</ecNumber>
    </recommendedName>
</protein>
<dbReference type="InterPro" id="IPR038765">
    <property type="entry name" value="Papain-like_cys_pep_sf"/>
</dbReference>
<dbReference type="OrthoDB" id="292964at2759"/>
<accession>A0A814L417</accession>
<comment type="caution">
    <text evidence="4">The sequence shown here is derived from an EMBL/GenBank/DDBJ whole genome shotgun (WGS) entry which is preliminary data.</text>
</comment>
<dbReference type="InterPro" id="IPR050185">
    <property type="entry name" value="Ub_carboxyl-term_hydrolase"/>
</dbReference>
<comment type="catalytic activity">
    <reaction evidence="1 2">
        <text>Thiol-dependent hydrolysis of ester, thioester, amide, peptide and isopeptide bonds formed by the C-terminal Gly of ubiquitin (a 76-residue protein attached to proteins as an intracellular targeting signal).</text>
        <dbReference type="EC" id="3.4.19.12"/>
    </reaction>
</comment>